<sequence length="846" mass="98247">MDRVLKKYTTIPSQLYVERSADLQLRKIIEDMQRPGYVLVARQMGKTNLLINAKRTLENDKRLLVYVDLSNLYENEVDCYRNIINSIIEFNIDIFEEIEEKIAEIRRKGLPAHNEYLRSLIAILNHYKGDIIIILDEIDALKSVRYSDNIFAQIRSNYFSRTNFDVLERLTYVLSGVIEPTDLIKDKNKSPFNIGDKIYLDDFTEEEHNTFIYKSKLQVSKQISEEIFGWTNGNPRLTFDICSELESMILKGQEIDRKSIEKLIKKKYLTTFDLAPIDHIRELVKENKVIREAIKNIYSEKTDLISDEIKSKLYLYGIIDSKFYNGTNIKNKIIREALNEDWLRSIDSDKTFLTGLANYLNGLFEEAIEVLGYVIESSSDKNEIEKSHYYLGLSYYHLDNYTEAAKYFKYDYTDVLIKYDATAFYGISLLKFGDKQGLDILEEVIKDEKHNYAYHTALLNFAINTDDKNKALSMLEKLIISTDESKNSDESELKELKALSYFYQSNIYEFQGEFLVAIDKINSALVYAKIEDKPVLFYGKLLLKSKLGESLVDIRSELVNSIVEEKVKFSSKGKFPLIFDNVGIQKILNAVFDLIDYNPFLKLVDYISDNLLNSKEEFIDLAISSYENNDNDSTDMLMYIKDKYKSDLNNSQLINILRIMVNSAKDDKKYISSFNEYYALLQKDIDYGLREEDLSTLIVTGQKYTMLQMSSKAINICNFTESRIESLEDEQMKLYLVFFIFLRTNIFFSLGRNEDTLTSANKALDILNNIKDYKSANVDASAIITIKQNIDEIIRKTTINSANMSYNLKSLRNQVVKVRYENGKVAERKFKHVENDITLGKCVIVK</sequence>
<protein>
    <recommendedName>
        <fullName evidence="3">Tetratricopeptide repeat protein</fullName>
    </recommendedName>
</protein>
<accession>A0ABD4DJ37</accession>
<dbReference type="AlphaFoldDB" id="A0ABD4DJ37"/>
<dbReference type="Proteomes" id="UP000064412">
    <property type="component" value="Unassembled WGS sequence"/>
</dbReference>
<dbReference type="SUPFAM" id="SSF48452">
    <property type="entry name" value="TPR-like"/>
    <property type="match status" value="1"/>
</dbReference>
<dbReference type="Gene3D" id="1.25.40.10">
    <property type="entry name" value="Tetratricopeptide repeat domain"/>
    <property type="match status" value="1"/>
</dbReference>
<dbReference type="SUPFAM" id="SSF52540">
    <property type="entry name" value="P-loop containing nucleoside triphosphate hydrolases"/>
    <property type="match status" value="1"/>
</dbReference>
<evidence type="ECO:0008006" key="3">
    <source>
        <dbReference type="Google" id="ProtNLM"/>
    </source>
</evidence>
<comment type="caution">
    <text evidence="1">The sequence shown here is derived from an EMBL/GenBank/DDBJ whole genome shotgun (WGS) entry which is preliminary data.</text>
</comment>
<name>A0ABD4DJ37_ELIMR</name>
<evidence type="ECO:0000313" key="1">
    <source>
        <dbReference type="EMBL" id="KUY17171.1"/>
    </source>
</evidence>
<dbReference type="InterPro" id="IPR011990">
    <property type="entry name" value="TPR-like_helical_dom_sf"/>
</dbReference>
<reference evidence="1 2" key="1">
    <citation type="submission" date="2015-11" db="EMBL/GenBank/DDBJ databases">
        <authorList>
            <person name="Nicholson A.C."/>
            <person name="Humrighouse B.W."/>
            <person name="Graziano J."/>
            <person name="Lasker B."/>
            <person name="Whitney A.M."/>
            <person name="Mcquiston J.R."/>
        </authorList>
    </citation>
    <scope>NUCLEOTIDE SEQUENCE [LARGE SCALE GENOMIC DNA]</scope>
    <source>
        <strain evidence="1 2">G4071</strain>
    </source>
</reference>
<dbReference type="RefSeq" id="WP_059345170.1">
    <property type="nucleotide sequence ID" value="NZ_LNOI01000004.1"/>
</dbReference>
<proteinExistence type="predicted"/>
<dbReference type="Gene3D" id="3.40.50.300">
    <property type="entry name" value="P-loop containing nucleotide triphosphate hydrolases"/>
    <property type="match status" value="1"/>
</dbReference>
<organism evidence="1 2">
    <name type="scientific">Elizabethkingia miricola</name>
    <name type="common">Chryseobacterium miricola</name>
    <dbReference type="NCBI Taxonomy" id="172045"/>
    <lineage>
        <taxon>Bacteria</taxon>
        <taxon>Pseudomonadati</taxon>
        <taxon>Bacteroidota</taxon>
        <taxon>Flavobacteriia</taxon>
        <taxon>Flavobacteriales</taxon>
        <taxon>Weeksellaceae</taxon>
        <taxon>Elizabethkingia</taxon>
    </lineage>
</organism>
<dbReference type="Pfam" id="PF14516">
    <property type="entry name" value="AAA_35"/>
    <property type="match status" value="1"/>
</dbReference>
<evidence type="ECO:0000313" key="2">
    <source>
        <dbReference type="Proteomes" id="UP000064412"/>
    </source>
</evidence>
<dbReference type="EMBL" id="LNOI01000004">
    <property type="protein sequence ID" value="KUY17171.1"/>
    <property type="molecule type" value="Genomic_DNA"/>
</dbReference>
<dbReference type="InterPro" id="IPR027417">
    <property type="entry name" value="P-loop_NTPase"/>
</dbReference>
<gene>
    <name evidence="1" type="ORF">ATB95_12385</name>
</gene>